<comment type="caution">
    <text evidence="1">The sequence shown here is derived from an EMBL/GenBank/DDBJ whole genome shotgun (WGS) entry which is preliminary data.</text>
</comment>
<evidence type="ECO:0000313" key="2">
    <source>
        <dbReference type="Proteomes" id="UP000241426"/>
    </source>
</evidence>
<name>A0A2T3KL98_9GAMM</name>
<reference evidence="1 2" key="1">
    <citation type="submission" date="2018-01" db="EMBL/GenBank/DDBJ databases">
        <title>Whole genome sequencing of Histamine producing bacteria.</title>
        <authorList>
            <person name="Butler K."/>
        </authorList>
    </citation>
    <scope>NUCLEOTIDE SEQUENCE [LARGE SCALE GENOMIC DNA]</scope>
    <source>
        <strain evidence="1 2">FS-7.2</strain>
    </source>
</reference>
<accession>A0A2T3KL98</accession>
<protein>
    <submittedName>
        <fullName evidence="1">Uncharacterized protein</fullName>
    </submittedName>
</protein>
<dbReference type="AlphaFoldDB" id="A0A2T3KL98"/>
<dbReference type="EMBL" id="PYNF01000003">
    <property type="protein sequence ID" value="PSV00446.1"/>
    <property type="molecule type" value="Genomic_DNA"/>
</dbReference>
<dbReference type="Proteomes" id="UP000241426">
    <property type="component" value="Unassembled WGS sequence"/>
</dbReference>
<organism evidence="1 2">
    <name type="scientific">Photobacterium kishitanii</name>
    <dbReference type="NCBI Taxonomy" id="318456"/>
    <lineage>
        <taxon>Bacteria</taxon>
        <taxon>Pseudomonadati</taxon>
        <taxon>Pseudomonadota</taxon>
        <taxon>Gammaproteobacteria</taxon>
        <taxon>Vibrionales</taxon>
        <taxon>Vibrionaceae</taxon>
        <taxon>Photobacterium</taxon>
    </lineage>
</organism>
<evidence type="ECO:0000313" key="1">
    <source>
        <dbReference type="EMBL" id="PSV00446.1"/>
    </source>
</evidence>
<proteinExistence type="predicted"/>
<gene>
    <name evidence="1" type="ORF">C9J27_04760</name>
</gene>
<sequence>MIAQDICAQELTVNTDLIDAVIMNHWIEATKEDLINGFNCISKEINEGILTDEKHLQERDFIKLLFDALDDDQEPTFSKKNDKHFKIKVFDFLARISRSCVAPFTPKID</sequence>
<dbReference type="RefSeq" id="WP_107289076.1">
    <property type="nucleotide sequence ID" value="NZ_PYNF01000003.1"/>
</dbReference>